<evidence type="ECO:0000313" key="1">
    <source>
        <dbReference type="EMBL" id="ANS79952.1"/>
    </source>
</evidence>
<sequence>MTAMTGKMVLTSDVVVTMGLTDEEKVQMPTHGLHQIDWDELGSLEGHDDLPSAYEQIEARVGELVDALLERDVASREVDPEVEREVQQVIEDLHAGDGTT</sequence>
<dbReference type="STRING" id="1758689.SGUI_2556"/>
<dbReference type="AlphaFoldDB" id="A0A1B1NEU1"/>
<dbReference type="OrthoDB" id="4859744at2"/>
<protein>
    <submittedName>
        <fullName evidence="1">Uncharacterized protein</fullName>
    </submittedName>
</protein>
<dbReference type="RefSeq" id="WP_157621844.1">
    <property type="nucleotide sequence ID" value="NZ_CP014989.1"/>
</dbReference>
<dbReference type="KEGG" id="serj:SGUI_2556"/>
<accession>A0A1B1NEU1</accession>
<proteinExistence type="predicted"/>
<gene>
    <name evidence="1" type="ORF">SGUI_2556</name>
</gene>
<dbReference type="Proteomes" id="UP000092482">
    <property type="component" value="Chromosome"/>
</dbReference>
<name>A0A1B1NEU1_9MICO</name>
<evidence type="ECO:0000313" key="2">
    <source>
        <dbReference type="Proteomes" id="UP000092482"/>
    </source>
</evidence>
<reference evidence="1 2" key="1">
    <citation type="submission" date="2016-03" db="EMBL/GenBank/DDBJ databases">
        <title>Shallow-sea hydrothermal system.</title>
        <authorList>
            <person name="Tang K."/>
        </authorList>
    </citation>
    <scope>NUCLEOTIDE SEQUENCE [LARGE SCALE GENOMIC DNA]</scope>
    <source>
        <strain evidence="1 2">JLT9</strain>
    </source>
</reference>
<dbReference type="EMBL" id="CP014989">
    <property type="protein sequence ID" value="ANS79952.1"/>
    <property type="molecule type" value="Genomic_DNA"/>
</dbReference>
<keyword evidence="2" id="KW-1185">Reference proteome</keyword>
<organism evidence="1 2">
    <name type="scientific">Serinicoccus hydrothermalis</name>
    <dbReference type="NCBI Taxonomy" id="1758689"/>
    <lineage>
        <taxon>Bacteria</taxon>
        <taxon>Bacillati</taxon>
        <taxon>Actinomycetota</taxon>
        <taxon>Actinomycetes</taxon>
        <taxon>Micrococcales</taxon>
        <taxon>Ornithinimicrobiaceae</taxon>
        <taxon>Serinicoccus</taxon>
    </lineage>
</organism>